<gene>
    <name evidence="8" type="ORF">S01H4_06966</name>
</gene>
<sequence>MKVQYVDEYRENTDSKYKLCILVAKRARELGEYLSAQKNMERISVVKPLVDVESRDPLEIAFNEIKEGKIIYKKKKEPI</sequence>
<comment type="similarity">
    <text evidence="1">Belongs to the RNA polymerase subunit omega family.</text>
</comment>
<reference evidence="8" key="1">
    <citation type="journal article" date="2014" name="Front. Microbiol.">
        <title>High frequency of phylogenetically diverse reductive dehalogenase-homologous genes in deep subseafloor sedimentary metagenomes.</title>
        <authorList>
            <person name="Kawai M."/>
            <person name="Futagami T."/>
            <person name="Toyoda A."/>
            <person name="Takaki Y."/>
            <person name="Nishi S."/>
            <person name="Hori S."/>
            <person name="Arai W."/>
            <person name="Tsubouchi T."/>
            <person name="Morono Y."/>
            <person name="Uchiyama I."/>
            <person name="Ito T."/>
            <person name="Fujiyama A."/>
            <person name="Inagaki F."/>
            <person name="Takami H."/>
        </authorList>
    </citation>
    <scope>NUCLEOTIDE SEQUENCE</scope>
    <source>
        <strain evidence="8">Expedition CK06-06</strain>
    </source>
</reference>
<dbReference type="GO" id="GO:0003899">
    <property type="term" value="F:DNA-directed RNA polymerase activity"/>
    <property type="evidence" value="ECO:0007669"/>
    <property type="project" value="UniProtKB-EC"/>
</dbReference>
<dbReference type="NCBIfam" id="TIGR00690">
    <property type="entry name" value="rpoZ"/>
    <property type="match status" value="1"/>
</dbReference>
<evidence type="ECO:0000256" key="5">
    <source>
        <dbReference type="ARBA" id="ARBA00022695"/>
    </source>
</evidence>
<dbReference type="PANTHER" id="PTHR34476">
    <property type="entry name" value="DNA-DIRECTED RNA POLYMERASE SUBUNIT OMEGA"/>
    <property type="match status" value="1"/>
</dbReference>
<dbReference type="PANTHER" id="PTHR34476:SF1">
    <property type="entry name" value="DNA-DIRECTED RNA POLYMERASE SUBUNIT OMEGA"/>
    <property type="match status" value="1"/>
</dbReference>
<evidence type="ECO:0000256" key="4">
    <source>
        <dbReference type="ARBA" id="ARBA00022679"/>
    </source>
</evidence>
<name>X0YPY5_9ZZZZ</name>
<keyword evidence="4" id="KW-0808">Transferase</keyword>
<proteinExistence type="inferred from homology"/>
<comment type="catalytic activity">
    <reaction evidence="7">
        <text>RNA(n) + a ribonucleoside 5'-triphosphate = RNA(n+1) + diphosphate</text>
        <dbReference type="Rhea" id="RHEA:21248"/>
        <dbReference type="Rhea" id="RHEA-COMP:14527"/>
        <dbReference type="Rhea" id="RHEA-COMP:17342"/>
        <dbReference type="ChEBI" id="CHEBI:33019"/>
        <dbReference type="ChEBI" id="CHEBI:61557"/>
        <dbReference type="ChEBI" id="CHEBI:140395"/>
        <dbReference type="EC" id="2.7.7.6"/>
    </reaction>
</comment>
<protein>
    <recommendedName>
        <fullName evidence="2">DNA-directed RNA polymerase</fullName>
        <ecNumber evidence="2">2.7.7.6</ecNumber>
    </recommendedName>
</protein>
<dbReference type="EMBL" id="BART01002222">
    <property type="protein sequence ID" value="GAG58300.1"/>
    <property type="molecule type" value="Genomic_DNA"/>
</dbReference>
<comment type="caution">
    <text evidence="8">The sequence shown here is derived from an EMBL/GenBank/DDBJ whole genome shotgun (WGS) entry which is preliminary data.</text>
</comment>
<keyword evidence="6" id="KW-0804">Transcription</keyword>
<evidence type="ECO:0000256" key="6">
    <source>
        <dbReference type="ARBA" id="ARBA00023163"/>
    </source>
</evidence>
<evidence type="ECO:0000313" key="8">
    <source>
        <dbReference type="EMBL" id="GAG58300.1"/>
    </source>
</evidence>
<evidence type="ECO:0000256" key="7">
    <source>
        <dbReference type="ARBA" id="ARBA00048552"/>
    </source>
</evidence>
<dbReference type="InterPro" id="IPR006110">
    <property type="entry name" value="Pol_omega/Rpo6/RPB6"/>
</dbReference>
<evidence type="ECO:0000256" key="3">
    <source>
        <dbReference type="ARBA" id="ARBA00022478"/>
    </source>
</evidence>
<organism evidence="8">
    <name type="scientific">marine sediment metagenome</name>
    <dbReference type="NCBI Taxonomy" id="412755"/>
    <lineage>
        <taxon>unclassified sequences</taxon>
        <taxon>metagenomes</taxon>
        <taxon>ecological metagenomes</taxon>
    </lineage>
</organism>
<dbReference type="InterPro" id="IPR036161">
    <property type="entry name" value="RPB6/omega-like_sf"/>
</dbReference>
<keyword evidence="5" id="KW-0548">Nucleotidyltransferase</keyword>
<dbReference type="SUPFAM" id="SSF63562">
    <property type="entry name" value="RPB6/omega subunit-like"/>
    <property type="match status" value="1"/>
</dbReference>
<dbReference type="Pfam" id="PF01192">
    <property type="entry name" value="RNA_pol_Rpb6"/>
    <property type="match status" value="1"/>
</dbReference>
<dbReference type="HAMAP" id="MF_00366">
    <property type="entry name" value="RNApol_bact_RpoZ"/>
    <property type="match status" value="1"/>
</dbReference>
<dbReference type="Gene3D" id="3.90.940.10">
    <property type="match status" value="1"/>
</dbReference>
<dbReference type="GO" id="GO:0006351">
    <property type="term" value="P:DNA-templated transcription"/>
    <property type="evidence" value="ECO:0007669"/>
    <property type="project" value="InterPro"/>
</dbReference>
<keyword evidence="3" id="KW-0240">DNA-directed RNA polymerase</keyword>
<dbReference type="InterPro" id="IPR003716">
    <property type="entry name" value="DNA-dir_RNA_pol_omega"/>
</dbReference>
<accession>X0YPY5</accession>
<evidence type="ECO:0000256" key="2">
    <source>
        <dbReference type="ARBA" id="ARBA00012418"/>
    </source>
</evidence>
<dbReference type="GO" id="GO:0000428">
    <property type="term" value="C:DNA-directed RNA polymerase complex"/>
    <property type="evidence" value="ECO:0007669"/>
    <property type="project" value="UniProtKB-KW"/>
</dbReference>
<dbReference type="EC" id="2.7.7.6" evidence="2"/>
<evidence type="ECO:0000256" key="1">
    <source>
        <dbReference type="ARBA" id="ARBA00006711"/>
    </source>
</evidence>
<dbReference type="GO" id="GO:0003677">
    <property type="term" value="F:DNA binding"/>
    <property type="evidence" value="ECO:0007669"/>
    <property type="project" value="InterPro"/>
</dbReference>
<dbReference type="AlphaFoldDB" id="X0YPY5"/>
<dbReference type="SMART" id="SM01409">
    <property type="entry name" value="RNA_pol_Rpb6"/>
    <property type="match status" value="1"/>
</dbReference>